<dbReference type="InterPro" id="IPR001266">
    <property type="entry name" value="Ribosomal_eS19"/>
</dbReference>
<feature type="region of interest" description="Disordered" evidence="4">
    <location>
        <begin position="1"/>
        <end position="56"/>
    </location>
</feature>
<keyword evidence="2" id="KW-0689">Ribosomal protein</keyword>
<name>A0AA36D9E4_9BILA</name>
<dbReference type="Gene3D" id="1.10.10.10">
    <property type="entry name" value="Winged helix-like DNA-binding domain superfamily/Winged helix DNA-binding domain"/>
    <property type="match status" value="1"/>
</dbReference>
<dbReference type="InterPro" id="IPR036390">
    <property type="entry name" value="WH_DNA-bd_sf"/>
</dbReference>
<accession>A0AA36D9E4</accession>
<gene>
    <name evidence="5" type="ORF">MSPICULIGERA_LOCUS20330</name>
</gene>
<comment type="caution">
    <text evidence="5">The sequence shown here is derived from an EMBL/GenBank/DDBJ whole genome shotgun (WGS) entry which is preliminary data.</text>
</comment>
<dbReference type="EMBL" id="CATQJA010002664">
    <property type="protein sequence ID" value="CAJ0582189.1"/>
    <property type="molecule type" value="Genomic_DNA"/>
</dbReference>
<organism evidence="5 6">
    <name type="scientific">Mesorhabditis spiculigera</name>
    <dbReference type="NCBI Taxonomy" id="96644"/>
    <lineage>
        <taxon>Eukaryota</taxon>
        <taxon>Metazoa</taxon>
        <taxon>Ecdysozoa</taxon>
        <taxon>Nematoda</taxon>
        <taxon>Chromadorea</taxon>
        <taxon>Rhabditida</taxon>
        <taxon>Rhabditina</taxon>
        <taxon>Rhabditomorpha</taxon>
        <taxon>Rhabditoidea</taxon>
        <taxon>Rhabditidae</taxon>
        <taxon>Mesorhabditinae</taxon>
        <taxon>Mesorhabditis</taxon>
    </lineage>
</organism>
<dbReference type="GO" id="GO:0022627">
    <property type="term" value="C:cytosolic small ribosomal subunit"/>
    <property type="evidence" value="ECO:0007669"/>
    <property type="project" value="TreeGrafter"/>
</dbReference>
<evidence type="ECO:0000313" key="5">
    <source>
        <dbReference type="EMBL" id="CAJ0582189.1"/>
    </source>
</evidence>
<evidence type="ECO:0000256" key="2">
    <source>
        <dbReference type="ARBA" id="ARBA00022980"/>
    </source>
</evidence>
<dbReference type="AlphaFoldDB" id="A0AA36D9E4"/>
<dbReference type="Proteomes" id="UP001177023">
    <property type="component" value="Unassembled WGS sequence"/>
</dbReference>
<evidence type="ECO:0000256" key="1">
    <source>
        <dbReference type="ARBA" id="ARBA00010014"/>
    </source>
</evidence>
<dbReference type="Pfam" id="PF01090">
    <property type="entry name" value="Ribosomal_S19e"/>
    <property type="match status" value="1"/>
</dbReference>
<dbReference type="InterPro" id="IPR036388">
    <property type="entry name" value="WH-like_DNA-bd_sf"/>
</dbReference>
<dbReference type="SUPFAM" id="SSF46785">
    <property type="entry name" value="Winged helix' DNA-binding domain"/>
    <property type="match status" value="1"/>
</dbReference>
<dbReference type="PANTHER" id="PTHR11710">
    <property type="entry name" value="40S RIBOSOMAL PROTEIN S19"/>
    <property type="match status" value="1"/>
</dbReference>
<dbReference type="GO" id="GO:0006412">
    <property type="term" value="P:translation"/>
    <property type="evidence" value="ECO:0007669"/>
    <property type="project" value="InterPro"/>
</dbReference>
<proteinExistence type="inferred from homology"/>
<protein>
    <recommendedName>
        <fullName evidence="7">40S ribosomal protein S19</fullName>
    </recommendedName>
</protein>
<feature type="non-terminal residue" evidence="5">
    <location>
        <position position="268"/>
    </location>
</feature>
<evidence type="ECO:0000313" key="6">
    <source>
        <dbReference type="Proteomes" id="UP001177023"/>
    </source>
</evidence>
<dbReference type="PANTHER" id="PTHR11710:SF0">
    <property type="entry name" value="40S RIBOSOMAL PROTEIN S19"/>
    <property type="match status" value="1"/>
</dbReference>
<dbReference type="SMART" id="SM01413">
    <property type="entry name" value="Ribosomal_S19e"/>
    <property type="match status" value="1"/>
</dbReference>
<evidence type="ECO:0000256" key="3">
    <source>
        <dbReference type="ARBA" id="ARBA00023274"/>
    </source>
</evidence>
<keyword evidence="3" id="KW-0687">Ribonucleoprotein</keyword>
<dbReference type="GO" id="GO:0003735">
    <property type="term" value="F:structural constituent of ribosome"/>
    <property type="evidence" value="ECO:0007669"/>
    <property type="project" value="InterPro"/>
</dbReference>
<feature type="compositionally biased region" description="Basic and acidic residues" evidence="4">
    <location>
        <begin position="30"/>
        <end position="54"/>
    </location>
</feature>
<feature type="compositionally biased region" description="Polar residues" evidence="4">
    <location>
        <begin position="1"/>
        <end position="14"/>
    </location>
</feature>
<dbReference type="GO" id="GO:0003723">
    <property type="term" value="F:RNA binding"/>
    <property type="evidence" value="ECO:0007669"/>
    <property type="project" value="TreeGrafter"/>
</dbReference>
<dbReference type="FunFam" id="1.10.10.10:FF:000118">
    <property type="entry name" value="40S ribosomal protein S19"/>
    <property type="match status" value="1"/>
</dbReference>
<reference evidence="5" key="1">
    <citation type="submission" date="2023-06" db="EMBL/GenBank/DDBJ databases">
        <authorList>
            <person name="Delattre M."/>
        </authorList>
    </citation>
    <scope>NUCLEOTIDE SEQUENCE</scope>
    <source>
        <strain evidence="5">AF72</strain>
    </source>
</reference>
<dbReference type="GO" id="GO:0000028">
    <property type="term" value="P:ribosomal small subunit assembly"/>
    <property type="evidence" value="ECO:0007669"/>
    <property type="project" value="TreeGrafter"/>
</dbReference>
<keyword evidence="6" id="KW-1185">Reference proteome</keyword>
<evidence type="ECO:0000256" key="4">
    <source>
        <dbReference type="SAM" id="MobiDB-lite"/>
    </source>
</evidence>
<sequence>MLSPTPLTRGTDPNTFFDDSKPGNYEPEEPEKATNDRGERGQPAYPKDDDERGQSQKAMSEYGFNTVIPMGFEWIARSEAGRMPSLALSLGSADDIGAHLGKKLEDYLLREFKDKVEVTLVRNNEHESLISAEIVKQIAHFLKKSGKVQLPANADLLKLGQFKELAPIDPDWFYIRCAAIARRLHSRPTGVGGLRKIYGGKLRRGVGPNHWVAGCGSVCRRALQTLEKLKWVEKKGDGKGRILSKQGRKDLDRIASDVRSKALPVESL</sequence>
<evidence type="ECO:0008006" key="7">
    <source>
        <dbReference type="Google" id="ProtNLM"/>
    </source>
</evidence>
<comment type="similarity">
    <text evidence="1">Belongs to the eukaryotic ribosomal protein eS19 family.</text>
</comment>